<proteinExistence type="predicted"/>
<dbReference type="Proteomes" id="UP000053477">
    <property type="component" value="Unassembled WGS sequence"/>
</dbReference>
<organism evidence="2 3">
    <name type="scientific">Schizopora paradoxa</name>
    <dbReference type="NCBI Taxonomy" id="27342"/>
    <lineage>
        <taxon>Eukaryota</taxon>
        <taxon>Fungi</taxon>
        <taxon>Dikarya</taxon>
        <taxon>Basidiomycota</taxon>
        <taxon>Agaricomycotina</taxon>
        <taxon>Agaricomycetes</taxon>
        <taxon>Hymenochaetales</taxon>
        <taxon>Schizoporaceae</taxon>
        <taxon>Schizopora</taxon>
    </lineage>
</organism>
<sequence length="318" mass="36053">MSLRTVSTHSFDSPLERVNRHEKYYIPSGDAVFMVENTLFRAHQYFFVRESAYFQRTVFPSSNFRQVLIGTSDEHPILIRDVTSIDFARLLWVFYDEDYDHDATADVWSSVLRVAHKWGFDKVKALAVRELEKTQMMPVDKAVLARDCEVGNDWLVTAYAELGARESPLTREEGQRLGLDAVIQLAEVRERIRDRRSCANLPDPIPLASSRFECPSPALSIKPDERVERTSAWAFGSTATVGYPAPLDVPCSSPIPFKPAMYSMSDVARSVDSEPASPMLEPKQVELVSEVIPYPAEQKGEIRYTDDDLAITRSVFHL</sequence>
<dbReference type="Pfam" id="PF00651">
    <property type="entry name" value="BTB"/>
    <property type="match status" value="1"/>
</dbReference>
<evidence type="ECO:0000313" key="2">
    <source>
        <dbReference type="EMBL" id="KLO15107.1"/>
    </source>
</evidence>
<feature type="domain" description="BTB" evidence="1">
    <location>
        <begin position="29"/>
        <end position="103"/>
    </location>
</feature>
<accession>A0A0H2RU26</accession>
<dbReference type="Gene3D" id="3.30.710.10">
    <property type="entry name" value="Potassium Channel Kv1.1, Chain A"/>
    <property type="match status" value="1"/>
</dbReference>
<dbReference type="AlphaFoldDB" id="A0A0H2RU26"/>
<dbReference type="InterPro" id="IPR011333">
    <property type="entry name" value="SKP1/BTB/POZ_sf"/>
</dbReference>
<evidence type="ECO:0000313" key="3">
    <source>
        <dbReference type="Proteomes" id="UP000053477"/>
    </source>
</evidence>
<reference evidence="2 3" key="1">
    <citation type="submission" date="2015-04" db="EMBL/GenBank/DDBJ databases">
        <title>Complete genome sequence of Schizopora paradoxa KUC8140, a cosmopolitan wood degrader in East Asia.</title>
        <authorList>
            <consortium name="DOE Joint Genome Institute"/>
            <person name="Min B."/>
            <person name="Park H."/>
            <person name="Jang Y."/>
            <person name="Kim J.-J."/>
            <person name="Kim K.H."/>
            <person name="Pangilinan J."/>
            <person name="Lipzen A."/>
            <person name="Riley R."/>
            <person name="Grigoriev I.V."/>
            <person name="Spatafora J.W."/>
            <person name="Choi I.-G."/>
        </authorList>
    </citation>
    <scope>NUCLEOTIDE SEQUENCE [LARGE SCALE GENOMIC DNA]</scope>
    <source>
        <strain evidence="2 3">KUC8140</strain>
    </source>
</reference>
<dbReference type="STRING" id="27342.A0A0H2RU26"/>
<evidence type="ECO:0000259" key="1">
    <source>
        <dbReference type="PROSITE" id="PS50097"/>
    </source>
</evidence>
<dbReference type="InParanoid" id="A0A0H2RU26"/>
<protein>
    <recommendedName>
        <fullName evidence="1">BTB domain-containing protein</fullName>
    </recommendedName>
</protein>
<gene>
    <name evidence="2" type="ORF">SCHPADRAFT_825276</name>
</gene>
<name>A0A0H2RU26_9AGAM</name>
<keyword evidence="3" id="KW-1185">Reference proteome</keyword>
<dbReference type="InterPro" id="IPR000210">
    <property type="entry name" value="BTB/POZ_dom"/>
</dbReference>
<dbReference type="EMBL" id="KQ085934">
    <property type="protein sequence ID" value="KLO15107.1"/>
    <property type="molecule type" value="Genomic_DNA"/>
</dbReference>
<dbReference type="PROSITE" id="PS50097">
    <property type="entry name" value="BTB"/>
    <property type="match status" value="1"/>
</dbReference>
<dbReference type="OrthoDB" id="2593747at2759"/>
<dbReference type="SUPFAM" id="SSF54695">
    <property type="entry name" value="POZ domain"/>
    <property type="match status" value="1"/>
</dbReference>